<dbReference type="AlphaFoldDB" id="A0A2W7N458"/>
<gene>
    <name evidence="6" type="ORF">LX81_02857</name>
</gene>
<dbReference type="Gene3D" id="1.10.10.60">
    <property type="entry name" value="Homeodomain-like"/>
    <property type="match status" value="1"/>
</dbReference>
<dbReference type="Gene3D" id="3.40.50.880">
    <property type="match status" value="1"/>
</dbReference>
<keyword evidence="4" id="KW-1133">Transmembrane helix</keyword>
<keyword evidence="4" id="KW-0472">Membrane</keyword>
<dbReference type="GO" id="GO:0043565">
    <property type="term" value="F:sequence-specific DNA binding"/>
    <property type="evidence" value="ECO:0007669"/>
    <property type="project" value="InterPro"/>
</dbReference>
<dbReference type="PANTHER" id="PTHR43130">
    <property type="entry name" value="ARAC-FAMILY TRANSCRIPTIONAL REGULATOR"/>
    <property type="match status" value="1"/>
</dbReference>
<dbReference type="PROSITE" id="PS01124">
    <property type="entry name" value="HTH_ARAC_FAMILY_2"/>
    <property type="match status" value="1"/>
</dbReference>
<dbReference type="InterPro" id="IPR029062">
    <property type="entry name" value="Class_I_gatase-like"/>
</dbReference>
<dbReference type="InterPro" id="IPR018060">
    <property type="entry name" value="HTH_AraC"/>
</dbReference>
<dbReference type="GO" id="GO:0003700">
    <property type="term" value="F:DNA-binding transcription factor activity"/>
    <property type="evidence" value="ECO:0007669"/>
    <property type="project" value="InterPro"/>
</dbReference>
<evidence type="ECO:0000256" key="3">
    <source>
        <dbReference type="ARBA" id="ARBA00023163"/>
    </source>
</evidence>
<keyword evidence="2" id="KW-0238">DNA-binding</keyword>
<dbReference type="InterPro" id="IPR009057">
    <property type="entry name" value="Homeodomain-like_sf"/>
</dbReference>
<evidence type="ECO:0000313" key="6">
    <source>
        <dbReference type="EMBL" id="PZX14483.1"/>
    </source>
</evidence>
<dbReference type="SUPFAM" id="SSF52317">
    <property type="entry name" value="Class I glutamine amidotransferase-like"/>
    <property type="match status" value="1"/>
</dbReference>
<evidence type="ECO:0000256" key="1">
    <source>
        <dbReference type="ARBA" id="ARBA00023015"/>
    </source>
</evidence>
<evidence type="ECO:0000313" key="7">
    <source>
        <dbReference type="Proteomes" id="UP000248916"/>
    </source>
</evidence>
<reference evidence="6 7" key="1">
    <citation type="submission" date="2018-06" db="EMBL/GenBank/DDBJ databases">
        <title>Genomic Encyclopedia of Archaeal and Bacterial Type Strains, Phase II (KMG-II): from individual species to whole genera.</title>
        <authorList>
            <person name="Goeker M."/>
        </authorList>
    </citation>
    <scope>NUCLEOTIDE SEQUENCE [LARGE SCALE GENOMIC DNA]</scope>
    <source>
        <strain evidence="6 7">DSM 22009</strain>
    </source>
</reference>
<keyword evidence="4" id="KW-0812">Transmembrane</keyword>
<name>A0A2W7N458_9RHOB</name>
<organism evidence="6 7">
    <name type="scientific">Palleronia aestuarii</name>
    <dbReference type="NCBI Taxonomy" id="568105"/>
    <lineage>
        <taxon>Bacteria</taxon>
        <taxon>Pseudomonadati</taxon>
        <taxon>Pseudomonadota</taxon>
        <taxon>Alphaproteobacteria</taxon>
        <taxon>Rhodobacterales</taxon>
        <taxon>Roseobacteraceae</taxon>
        <taxon>Palleronia</taxon>
    </lineage>
</organism>
<dbReference type="Pfam" id="PF12833">
    <property type="entry name" value="HTH_18"/>
    <property type="match status" value="1"/>
</dbReference>
<dbReference type="PROSITE" id="PS00041">
    <property type="entry name" value="HTH_ARAC_FAMILY_1"/>
    <property type="match status" value="1"/>
</dbReference>
<dbReference type="InterPro" id="IPR002818">
    <property type="entry name" value="DJ-1/PfpI"/>
</dbReference>
<dbReference type="InterPro" id="IPR018062">
    <property type="entry name" value="HTH_AraC-typ_CS"/>
</dbReference>
<evidence type="ECO:0000256" key="4">
    <source>
        <dbReference type="SAM" id="Phobius"/>
    </source>
</evidence>
<protein>
    <submittedName>
        <fullName evidence="6">AraC family transcriptional regulator with amidase-like domain</fullName>
    </submittedName>
</protein>
<dbReference type="PANTHER" id="PTHR43130:SF3">
    <property type="entry name" value="HTH-TYPE TRANSCRIPTIONAL REGULATOR RV1931C"/>
    <property type="match status" value="1"/>
</dbReference>
<dbReference type="Proteomes" id="UP000248916">
    <property type="component" value="Unassembled WGS sequence"/>
</dbReference>
<feature type="domain" description="HTH araC/xylS-type" evidence="5">
    <location>
        <begin position="234"/>
        <end position="332"/>
    </location>
</feature>
<feature type="transmembrane region" description="Helical" evidence="4">
    <location>
        <begin position="111"/>
        <end position="132"/>
    </location>
</feature>
<evidence type="ECO:0000259" key="5">
    <source>
        <dbReference type="PROSITE" id="PS01124"/>
    </source>
</evidence>
<dbReference type="SMART" id="SM00342">
    <property type="entry name" value="HTH_ARAC"/>
    <property type="match status" value="1"/>
</dbReference>
<accession>A0A2W7N458</accession>
<proteinExistence type="predicted"/>
<keyword evidence="3" id="KW-0804">Transcription</keyword>
<dbReference type="EMBL" id="QKZL01000013">
    <property type="protein sequence ID" value="PZX14483.1"/>
    <property type="molecule type" value="Genomic_DNA"/>
</dbReference>
<sequence>MRYDRDMPETIPSSPNPGLRVGFLLARNFTLSAFANFVDMLRLSADEGDRSRPIRARWSVLAHDMAPIRSSSGVTVSPQERPGDPQRFDYIVVVGGLIDEGGTLPREHTDFLHAAAAAGVPLVGLCTGAFLLHRAGLMQGYRCCVSWFHHGDFLEQFDGLVPVSDRIFVVDRDRLTCSGGASSAHLAAWLVERHLGRSVALKSLHIMIIEEAMQADEPQPGLPSELHSADPLVRRAILHMQQSLGLAPPVSRIAEGLGVGRRKLERHFARALGMSPAEAFLRLRLDHVRFLLSSSAHSVTRIAAETGFCDASHLIHTFRDREGTTPEAWRKARREADAAA</sequence>
<comment type="caution">
    <text evidence="6">The sequence shown here is derived from an EMBL/GenBank/DDBJ whole genome shotgun (WGS) entry which is preliminary data.</text>
</comment>
<keyword evidence="7" id="KW-1185">Reference proteome</keyword>
<dbReference type="Pfam" id="PF01965">
    <property type="entry name" value="DJ-1_PfpI"/>
    <property type="match status" value="1"/>
</dbReference>
<keyword evidence="1" id="KW-0805">Transcription regulation</keyword>
<evidence type="ECO:0000256" key="2">
    <source>
        <dbReference type="ARBA" id="ARBA00023125"/>
    </source>
</evidence>
<dbReference type="SUPFAM" id="SSF46689">
    <property type="entry name" value="Homeodomain-like"/>
    <property type="match status" value="1"/>
</dbReference>
<dbReference type="CDD" id="cd03136">
    <property type="entry name" value="GATase1_AraC_ArgR_like"/>
    <property type="match status" value="1"/>
</dbReference>
<dbReference type="InterPro" id="IPR052158">
    <property type="entry name" value="INH-QAR"/>
</dbReference>